<dbReference type="SUPFAM" id="SSF46689">
    <property type="entry name" value="Homeodomain-like"/>
    <property type="match status" value="1"/>
</dbReference>
<dbReference type="PANTHER" id="PTHR47894">
    <property type="entry name" value="HTH-TYPE TRANSCRIPTIONAL REGULATOR GADX"/>
    <property type="match status" value="1"/>
</dbReference>
<dbReference type="InterPro" id="IPR009057">
    <property type="entry name" value="Homeodomain-like_sf"/>
</dbReference>
<sequence length="344" mass="39098">MLIGYECDTRFIAAHHQPALLIDLALSRGIDSHRLLRGTGLFYADIAGGHAKLCPEQFVTLIGNAKRLLDADDSSFLFGQRLLPGHYGEASHTLEHACTLYQALERLQRFRALLSPLLTPRLLLDDKQAYLYWSDSCGAAHAQVFLAEACMTAVVAMSRRLSAERLPWRFHFSYAKPRYVEQYWVHLGEDLTFDSQLTMMSLPLEWLHRPWPNASATAGQVAEQASQALLASHGWPGSFLDQLYEYLQANIRTPLNLERVAQAFGMSPASLKRKLQKHGTHFQEQLDLVRKHVALYLYQARGYGNEEVAAYLRFTDTTNFRRSFKRWTGVVPSGLRHWHSVAGR</sequence>
<dbReference type="Gene3D" id="1.10.10.60">
    <property type="entry name" value="Homeodomain-like"/>
    <property type="match status" value="1"/>
</dbReference>
<evidence type="ECO:0000259" key="4">
    <source>
        <dbReference type="PROSITE" id="PS01124"/>
    </source>
</evidence>
<evidence type="ECO:0000256" key="1">
    <source>
        <dbReference type="ARBA" id="ARBA00023015"/>
    </source>
</evidence>
<organism evidence="5 6">
    <name type="scientific">Stutzerimonas nitrititolerans</name>
    <dbReference type="NCBI Taxonomy" id="2482751"/>
    <lineage>
        <taxon>Bacteria</taxon>
        <taxon>Pseudomonadati</taxon>
        <taxon>Pseudomonadota</taxon>
        <taxon>Gammaproteobacteria</taxon>
        <taxon>Pseudomonadales</taxon>
        <taxon>Pseudomonadaceae</taxon>
        <taxon>Stutzerimonas</taxon>
    </lineage>
</organism>
<dbReference type="PANTHER" id="PTHR47894:SF1">
    <property type="entry name" value="HTH-TYPE TRANSCRIPTIONAL REGULATOR VQSM"/>
    <property type="match status" value="1"/>
</dbReference>
<accession>A0AA41WIN6</accession>
<evidence type="ECO:0000313" key="6">
    <source>
        <dbReference type="Proteomes" id="UP001165292"/>
    </source>
</evidence>
<reference evidence="5" key="1">
    <citation type="submission" date="2022-06" db="EMBL/GenBank/DDBJ databases">
        <title>Detection of beta-lactamases in bacteria of animal origin.</title>
        <authorList>
            <person name="Mlynarcik P."/>
            <person name="Zdarska V."/>
            <person name="Chudobova H."/>
            <person name="Prochazkova P."/>
            <person name="Hricova K."/>
            <person name="Mezerova K."/>
            <person name="Bardon J."/>
            <person name="Dolejska M."/>
            <person name="Sukkar I."/>
            <person name="Kolar M."/>
        </authorList>
    </citation>
    <scope>NUCLEOTIDE SEQUENCE</scope>
    <source>
        <strain evidence="5">S 300-3</strain>
    </source>
</reference>
<protein>
    <submittedName>
        <fullName evidence="5">AraC family transcriptional regulator</fullName>
    </submittedName>
</protein>
<dbReference type="EMBL" id="JAMYBS010000004">
    <property type="protein sequence ID" value="MCO7544173.1"/>
    <property type="molecule type" value="Genomic_DNA"/>
</dbReference>
<dbReference type="Pfam" id="PF12625">
    <property type="entry name" value="Arabinose_bd"/>
    <property type="match status" value="1"/>
</dbReference>
<evidence type="ECO:0000256" key="3">
    <source>
        <dbReference type="ARBA" id="ARBA00023163"/>
    </source>
</evidence>
<dbReference type="GO" id="GO:0003700">
    <property type="term" value="F:DNA-binding transcription factor activity"/>
    <property type="evidence" value="ECO:0007669"/>
    <property type="project" value="InterPro"/>
</dbReference>
<dbReference type="InterPro" id="IPR032687">
    <property type="entry name" value="AraC-type_N"/>
</dbReference>
<dbReference type="PROSITE" id="PS01124">
    <property type="entry name" value="HTH_ARAC_FAMILY_2"/>
    <property type="match status" value="1"/>
</dbReference>
<keyword evidence="3" id="KW-0804">Transcription</keyword>
<keyword evidence="1" id="KW-0805">Transcription regulation</keyword>
<name>A0AA41WIN6_9GAMM</name>
<dbReference type="InterPro" id="IPR018060">
    <property type="entry name" value="HTH_AraC"/>
</dbReference>
<dbReference type="GO" id="GO:0000976">
    <property type="term" value="F:transcription cis-regulatory region binding"/>
    <property type="evidence" value="ECO:0007669"/>
    <property type="project" value="TreeGrafter"/>
</dbReference>
<dbReference type="Proteomes" id="UP001165292">
    <property type="component" value="Unassembled WGS sequence"/>
</dbReference>
<comment type="caution">
    <text evidence="5">The sequence shown here is derived from an EMBL/GenBank/DDBJ whole genome shotgun (WGS) entry which is preliminary data.</text>
</comment>
<feature type="domain" description="HTH araC/xylS-type" evidence="4">
    <location>
        <begin position="241"/>
        <end position="338"/>
    </location>
</feature>
<dbReference type="AlphaFoldDB" id="A0AA41WIN6"/>
<dbReference type="Pfam" id="PF12833">
    <property type="entry name" value="HTH_18"/>
    <property type="match status" value="1"/>
</dbReference>
<dbReference type="SMART" id="SM00342">
    <property type="entry name" value="HTH_ARAC"/>
    <property type="match status" value="1"/>
</dbReference>
<gene>
    <name evidence="5" type="ORF">NJF43_05305</name>
</gene>
<dbReference type="RefSeq" id="WP_014852612.1">
    <property type="nucleotide sequence ID" value="NZ_DALZBS010000014.1"/>
</dbReference>
<evidence type="ECO:0000313" key="5">
    <source>
        <dbReference type="EMBL" id="MCO7544173.1"/>
    </source>
</evidence>
<evidence type="ECO:0000256" key="2">
    <source>
        <dbReference type="ARBA" id="ARBA00023125"/>
    </source>
</evidence>
<keyword evidence="2" id="KW-0238">DNA-binding</keyword>
<dbReference type="GO" id="GO:0005829">
    <property type="term" value="C:cytosol"/>
    <property type="evidence" value="ECO:0007669"/>
    <property type="project" value="TreeGrafter"/>
</dbReference>
<proteinExistence type="predicted"/>